<proteinExistence type="predicted"/>
<evidence type="ECO:0000313" key="1">
    <source>
        <dbReference type="EMBL" id="KAK9877790.1"/>
    </source>
</evidence>
<protein>
    <submittedName>
        <fullName evidence="1">Uncharacterized protein</fullName>
    </submittedName>
</protein>
<dbReference type="Pfam" id="PF12259">
    <property type="entry name" value="Baculo_F"/>
    <property type="match status" value="1"/>
</dbReference>
<accession>A0AAW1UCJ7</accession>
<name>A0AAW1UCJ7_9CUCU</name>
<organism evidence="1 2">
    <name type="scientific">Henosepilachna vigintioctopunctata</name>
    <dbReference type="NCBI Taxonomy" id="420089"/>
    <lineage>
        <taxon>Eukaryota</taxon>
        <taxon>Metazoa</taxon>
        <taxon>Ecdysozoa</taxon>
        <taxon>Arthropoda</taxon>
        <taxon>Hexapoda</taxon>
        <taxon>Insecta</taxon>
        <taxon>Pterygota</taxon>
        <taxon>Neoptera</taxon>
        <taxon>Endopterygota</taxon>
        <taxon>Coleoptera</taxon>
        <taxon>Polyphaga</taxon>
        <taxon>Cucujiformia</taxon>
        <taxon>Coccinelloidea</taxon>
        <taxon>Coccinellidae</taxon>
        <taxon>Epilachninae</taxon>
        <taxon>Epilachnini</taxon>
        <taxon>Henosepilachna</taxon>
    </lineage>
</organism>
<dbReference type="InterPro" id="IPR022048">
    <property type="entry name" value="Envelope_fusion-like"/>
</dbReference>
<dbReference type="Proteomes" id="UP001431783">
    <property type="component" value="Unassembled WGS sequence"/>
</dbReference>
<dbReference type="AlphaFoldDB" id="A0AAW1UCJ7"/>
<sequence>MTSTSHWIIEEPSNLTVVDYNNEMFFEVPEKNFQGNIQLKNHTYLCSHTVVKNIETNPNCIIDQIFNREDRAHCTIREIPWGSTRWKQFYLTNTWLYSTFQPKRVFVICNGQRKEVIIKDSGVIKLSQNCVLKTNNIFFTPKITSSVTVTSTAVKPITVNITTHLESLDTTPVIQVDDVLKAIDHPLPAANQESDLHPKIWIKVRGHTTAISTSTCVSKRP</sequence>
<reference evidence="1 2" key="1">
    <citation type="submission" date="2023-03" db="EMBL/GenBank/DDBJ databases">
        <title>Genome insight into feeding habits of ladybird beetles.</title>
        <authorList>
            <person name="Li H.-S."/>
            <person name="Huang Y.-H."/>
            <person name="Pang H."/>
        </authorList>
    </citation>
    <scope>NUCLEOTIDE SEQUENCE [LARGE SCALE GENOMIC DNA]</scope>
    <source>
        <strain evidence="1">SYSU_2023b</strain>
        <tissue evidence="1">Whole body</tissue>
    </source>
</reference>
<evidence type="ECO:0000313" key="2">
    <source>
        <dbReference type="Proteomes" id="UP001431783"/>
    </source>
</evidence>
<dbReference type="EMBL" id="JARQZJ010000043">
    <property type="protein sequence ID" value="KAK9877790.1"/>
    <property type="molecule type" value="Genomic_DNA"/>
</dbReference>
<keyword evidence="2" id="KW-1185">Reference proteome</keyword>
<comment type="caution">
    <text evidence="1">The sequence shown here is derived from an EMBL/GenBank/DDBJ whole genome shotgun (WGS) entry which is preliminary data.</text>
</comment>
<gene>
    <name evidence="1" type="ORF">WA026_019470</name>
</gene>